<accession>A0A453ARN8</accession>
<dbReference type="InterPro" id="IPR043502">
    <property type="entry name" value="DNA/RNA_pol_sf"/>
</dbReference>
<dbReference type="Pfam" id="PF00078">
    <property type="entry name" value="RVT_1"/>
    <property type="match status" value="1"/>
</dbReference>
<evidence type="ECO:0000313" key="2">
    <source>
        <dbReference type="EnsemblPlants" id="AET2Gv20234900.1"/>
    </source>
</evidence>
<organism evidence="2 3">
    <name type="scientific">Aegilops tauschii subsp. strangulata</name>
    <name type="common">Goatgrass</name>
    <dbReference type="NCBI Taxonomy" id="200361"/>
    <lineage>
        <taxon>Eukaryota</taxon>
        <taxon>Viridiplantae</taxon>
        <taxon>Streptophyta</taxon>
        <taxon>Embryophyta</taxon>
        <taxon>Tracheophyta</taxon>
        <taxon>Spermatophyta</taxon>
        <taxon>Magnoliopsida</taxon>
        <taxon>Liliopsida</taxon>
        <taxon>Poales</taxon>
        <taxon>Poaceae</taxon>
        <taxon>BOP clade</taxon>
        <taxon>Pooideae</taxon>
        <taxon>Triticodae</taxon>
        <taxon>Triticeae</taxon>
        <taxon>Triticinae</taxon>
        <taxon>Aegilops</taxon>
    </lineage>
</organism>
<feature type="domain" description="Reverse transcriptase" evidence="1">
    <location>
        <begin position="95"/>
        <end position="271"/>
    </location>
</feature>
<dbReference type="STRING" id="200361.A0A453ARN8"/>
<dbReference type="EnsemblPlants" id="AET2Gv20234900.1">
    <property type="protein sequence ID" value="AET2Gv20234900.1"/>
    <property type="gene ID" value="AET2Gv20234900"/>
</dbReference>
<dbReference type="PANTHER" id="PTHR19446">
    <property type="entry name" value="REVERSE TRANSCRIPTASES"/>
    <property type="match status" value="1"/>
</dbReference>
<dbReference type="Proteomes" id="UP000015105">
    <property type="component" value="Chromosome 2D"/>
</dbReference>
<keyword evidence="3" id="KW-1185">Reference proteome</keyword>
<reference evidence="3" key="1">
    <citation type="journal article" date="2014" name="Science">
        <title>Ancient hybridizations among the ancestral genomes of bread wheat.</title>
        <authorList>
            <consortium name="International Wheat Genome Sequencing Consortium,"/>
            <person name="Marcussen T."/>
            <person name="Sandve S.R."/>
            <person name="Heier L."/>
            <person name="Spannagl M."/>
            <person name="Pfeifer M."/>
            <person name="Jakobsen K.S."/>
            <person name="Wulff B.B."/>
            <person name="Steuernagel B."/>
            <person name="Mayer K.F."/>
            <person name="Olsen O.A."/>
        </authorList>
    </citation>
    <scope>NUCLEOTIDE SEQUENCE [LARGE SCALE GENOMIC DNA]</scope>
    <source>
        <strain evidence="3">cv. AL8/78</strain>
    </source>
</reference>
<evidence type="ECO:0000259" key="1">
    <source>
        <dbReference type="PROSITE" id="PS50878"/>
    </source>
</evidence>
<dbReference type="Gramene" id="AET2Gv20234900.1">
    <property type="protein sequence ID" value="AET2Gv20234900.1"/>
    <property type="gene ID" value="AET2Gv20234900"/>
</dbReference>
<dbReference type="CDD" id="cd01650">
    <property type="entry name" value="RT_nLTR_like"/>
    <property type="match status" value="1"/>
</dbReference>
<evidence type="ECO:0000313" key="3">
    <source>
        <dbReference type="Proteomes" id="UP000015105"/>
    </source>
</evidence>
<dbReference type="PROSITE" id="PS50878">
    <property type="entry name" value="RT_POL"/>
    <property type="match status" value="1"/>
</dbReference>
<reference evidence="2" key="3">
    <citation type="journal article" date="2017" name="Nature">
        <title>Genome sequence of the progenitor of the wheat D genome Aegilops tauschii.</title>
        <authorList>
            <person name="Luo M.C."/>
            <person name="Gu Y.Q."/>
            <person name="Puiu D."/>
            <person name="Wang H."/>
            <person name="Twardziok S.O."/>
            <person name="Deal K.R."/>
            <person name="Huo N."/>
            <person name="Zhu T."/>
            <person name="Wang L."/>
            <person name="Wang Y."/>
            <person name="McGuire P.E."/>
            <person name="Liu S."/>
            <person name="Long H."/>
            <person name="Ramasamy R.K."/>
            <person name="Rodriguez J.C."/>
            <person name="Van S.L."/>
            <person name="Yuan L."/>
            <person name="Wang Z."/>
            <person name="Xia Z."/>
            <person name="Xiao L."/>
            <person name="Anderson O.D."/>
            <person name="Ouyang S."/>
            <person name="Liang Y."/>
            <person name="Zimin A.V."/>
            <person name="Pertea G."/>
            <person name="Qi P."/>
            <person name="Bennetzen J.L."/>
            <person name="Dai X."/>
            <person name="Dawson M.W."/>
            <person name="Muller H.G."/>
            <person name="Kugler K."/>
            <person name="Rivarola-Duarte L."/>
            <person name="Spannagl M."/>
            <person name="Mayer K.F.X."/>
            <person name="Lu F.H."/>
            <person name="Bevan M.W."/>
            <person name="Leroy P."/>
            <person name="Li P."/>
            <person name="You F.M."/>
            <person name="Sun Q."/>
            <person name="Liu Z."/>
            <person name="Lyons E."/>
            <person name="Wicker T."/>
            <person name="Salzberg S.L."/>
            <person name="Devos K.M."/>
            <person name="Dvorak J."/>
        </authorList>
    </citation>
    <scope>NUCLEOTIDE SEQUENCE [LARGE SCALE GENOMIC DNA]</scope>
    <source>
        <strain evidence="2">cv. AL8/78</strain>
    </source>
</reference>
<protein>
    <recommendedName>
        <fullName evidence="1">Reverse transcriptase domain-containing protein</fullName>
    </recommendedName>
</protein>
<sequence length="271" mass="30495">FAITAEDKERVLLSHFRDHLRMPMPRTASLIWDNLEMTPHDLSELDAPFGEAEIKDAVFSLPSVKAPGPDGFIGAFFKSCWEIIRQDIVAAILQLASLRGDCASLVNSANIILLPKKADARVIGDYRPIRLIHSLSKIFSRLLASRLAPILPTLVSNCQSAFVQKRSIHDNFMHVQNLIKDLHHRNIPGLFLKLDISKAFDSVNWVFLLEVLQRLGFGQRWRDWICLSMSTSSSRVLLNGNPGMNVWHAKGLRQGDPLSPMLFILAIDPLQ</sequence>
<reference evidence="2" key="4">
    <citation type="submission" date="2019-03" db="UniProtKB">
        <authorList>
            <consortium name="EnsemblPlants"/>
        </authorList>
    </citation>
    <scope>IDENTIFICATION</scope>
</reference>
<reference evidence="3" key="2">
    <citation type="journal article" date="2017" name="Nat. Plants">
        <title>The Aegilops tauschii genome reveals multiple impacts of transposons.</title>
        <authorList>
            <person name="Zhao G."/>
            <person name="Zou C."/>
            <person name="Li K."/>
            <person name="Wang K."/>
            <person name="Li T."/>
            <person name="Gao L."/>
            <person name="Zhang X."/>
            <person name="Wang H."/>
            <person name="Yang Z."/>
            <person name="Liu X."/>
            <person name="Jiang W."/>
            <person name="Mao L."/>
            <person name="Kong X."/>
            <person name="Jiao Y."/>
            <person name="Jia J."/>
        </authorList>
    </citation>
    <scope>NUCLEOTIDE SEQUENCE [LARGE SCALE GENOMIC DNA]</scope>
    <source>
        <strain evidence="3">cv. AL8/78</strain>
    </source>
</reference>
<dbReference type="AlphaFoldDB" id="A0A453ARN8"/>
<proteinExistence type="predicted"/>
<name>A0A453ARN8_AEGTS</name>
<dbReference type="InterPro" id="IPR000477">
    <property type="entry name" value="RT_dom"/>
</dbReference>
<reference evidence="2" key="5">
    <citation type="journal article" date="2021" name="G3 (Bethesda)">
        <title>Aegilops tauschii genome assembly Aet v5.0 features greater sequence contiguity and improved annotation.</title>
        <authorList>
            <person name="Wang L."/>
            <person name="Zhu T."/>
            <person name="Rodriguez J.C."/>
            <person name="Deal K.R."/>
            <person name="Dubcovsky J."/>
            <person name="McGuire P.E."/>
            <person name="Lux T."/>
            <person name="Spannagl M."/>
            <person name="Mayer K.F.X."/>
            <person name="Baldrich P."/>
            <person name="Meyers B.C."/>
            <person name="Huo N."/>
            <person name="Gu Y.Q."/>
            <person name="Zhou H."/>
            <person name="Devos K.M."/>
            <person name="Bennetzen J.L."/>
            <person name="Unver T."/>
            <person name="Budak H."/>
            <person name="Gulick P.J."/>
            <person name="Galiba G."/>
            <person name="Kalapos B."/>
            <person name="Nelson D.R."/>
            <person name="Li P."/>
            <person name="You F.M."/>
            <person name="Luo M.C."/>
            <person name="Dvorak J."/>
        </authorList>
    </citation>
    <scope>NUCLEOTIDE SEQUENCE [LARGE SCALE GENOMIC DNA]</scope>
    <source>
        <strain evidence="2">cv. AL8/78</strain>
    </source>
</reference>
<dbReference type="SUPFAM" id="SSF56672">
    <property type="entry name" value="DNA/RNA polymerases"/>
    <property type="match status" value="1"/>
</dbReference>